<evidence type="ECO:0000313" key="3">
    <source>
        <dbReference type="Proteomes" id="UP000436822"/>
    </source>
</evidence>
<organism evidence="2 3">
    <name type="scientific">Litoreibacter roseus</name>
    <dbReference type="NCBI Taxonomy" id="2601869"/>
    <lineage>
        <taxon>Bacteria</taxon>
        <taxon>Pseudomonadati</taxon>
        <taxon>Pseudomonadota</taxon>
        <taxon>Alphaproteobacteria</taxon>
        <taxon>Rhodobacterales</taxon>
        <taxon>Roseobacteraceae</taxon>
        <taxon>Litoreibacter</taxon>
    </lineage>
</organism>
<protein>
    <submittedName>
        <fullName evidence="2">Uncharacterized protein</fullName>
    </submittedName>
</protein>
<dbReference type="RefSeq" id="WP_159805142.1">
    <property type="nucleotide sequence ID" value="NZ_BLJE01000001.1"/>
</dbReference>
<gene>
    <name evidence="2" type="ORF">KIN_13480</name>
</gene>
<feature type="chain" id="PRO_5026915209" evidence="1">
    <location>
        <begin position="23"/>
        <end position="105"/>
    </location>
</feature>
<dbReference type="Proteomes" id="UP000436822">
    <property type="component" value="Unassembled WGS sequence"/>
</dbReference>
<dbReference type="EMBL" id="BLJE01000001">
    <property type="protein sequence ID" value="GFE64274.1"/>
    <property type="molecule type" value="Genomic_DNA"/>
</dbReference>
<name>A0A6N6JDQ7_9RHOB</name>
<dbReference type="AlphaFoldDB" id="A0A6N6JDQ7"/>
<reference evidence="2 3" key="1">
    <citation type="submission" date="2019-12" db="EMBL/GenBank/DDBJ databases">
        <title>Litoreibacter badius sp. nov., a novel bacteriochlorophyll a-containing bacterium in the genus Litoreibacter.</title>
        <authorList>
            <person name="Kanamuro M."/>
            <person name="Takabe Y."/>
            <person name="Mori K."/>
            <person name="Takaichi S."/>
            <person name="Hanada S."/>
        </authorList>
    </citation>
    <scope>NUCLEOTIDE SEQUENCE [LARGE SCALE GENOMIC DNA]</scope>
    <source>
        <strain evidence="2 3">K6</strain>
    </source>
</reference>
<feature type="signal peptide" evidence="1">
    <location>
        <begin position="1"/>
        <end position="22"/>
    </location>
</feature>
<comment type="caution">
    <text evidence="2">The sequence shown here is derived from an EMBL/GenBank/DDBJ whole genome shotgun (WGS) entry which is preliminary data.</text>
</comment>
<accession>A0A6N6JDQ7</accession>
<proteinExistence type="predicted"/>
<evidence type="ECO:0000256" key="1">
    <source>
        <dbReference type="SAM" id="SignalP"/>
    </source>
</evidence>
<evidence type="ECO:0000313" key="2">
    <source>
        <dbReference type="EMBL" id="GFE64274.1"/>
    </source>
</evidence>
<keyword evidence="3" id="KW-1185">Reference proteome</keyword>
<keyword evidence="1" id="KW-0732">Signal</keyword>
<sequence>MRALTLAISLATICTVTSQANGAGFAALRCNERADNGVYQSGLRLIFPDREMFVFSGDRGLTDQIAFSRRRTLAWTRATFPDLIGSGRGIYDRNCGRGSNDDDDD</sequence>